<accession>A0A105A1Q6</accession>
<sequence>MKSIIASTSFVAALAFASVPATAETPAAGDASQQSCAIATVTGVGGSAQSLREYLATPEKYRYLADNPLDCKVSEDSRTSGCTGVTYLRHERVSVYDDSDAQTLVVVARVELERGTYPVIISVPRKDVQCVK</sequence>
<reference evidence="6" key="4">
    <citation type="submission" date="2016-08" db="EMBL/GenBank/DDBJ databases">
        <authorList>
            <person name="Price E.P."/>
            <person name="Currie B.J."/>
            <person name="Wagner D.M."/>
        </authorList>
    </citation>
    <scope>NUCLEOTIDE SEQUENCE</scope>
    <source>
        <strain evidence="6">MSMB0103</strain>
    </source>
</reference>
<evidence type="ECO:0008006" key="12">
    <source>
        <dbReference type="Google" id="ProtNLM"/>
    </source>
</evidence>
<feature type="signal peptide" evidence="1">
    <location>
        <begin position="1"/>
        <end position="23"/>
    </location>
</feature>
<dbReference type="Proteomes" id="UP000060630">
    <property type="component" value="Unassembled WGS sequence"/>
</dbReference>
<dbReference type="RefSeq" id="WP_042585955.1">
    <property type="nucleotide sequence ID" value="NZ_CM003771.1"/>
</dbReference>
<evidence type="ECO:0000313" key="2">
    <source>
        <dbReference type="EMBL" id="KVN91483.1"/>
    </source>
</evidence>
<dbReference type="Proteomes" id="UP000183667">
    <property type="component" value="Unassembled WGS sequence"/>
</dbReference>
<dbReference type="EMBL" id="LPAD01000015">
    <property type="protein sequence ID" value="KVN91483.1"/>
    <property type="molecule type" value="Genomic_DNA"/>
</dbReference>
<name>A0A105A1Q6_9BURK</name>
<evidence type="ECO:0000313" key="9">
    <source>
        <dbReference type="Proteomes" id="UP000060630"/>
    </source>
</evidence>
<evidence type="ECO:0000313" key="10">
    <source>
        <dbReference type="Proteomes" id="UP000070119"/>
    </source>
</evidence>
<organism evidence="5 10">
    <name type="scientific">Burkholderia ubonensis</name>
    <dbReference type="NCBI Taxonomy" id="101571"/>
    <lineage>
        <taxon>Bacteria</taxon>
        <taxon>Pseudomonadati</taxon>
        <taxon>Pseudomonadota</taxon>
        <taxon>Betaproteobacteria</taxon>
        <taxon>Burkholderiales</taxon>
        <taxon>Burkholderiaceae</taxon>
        <taxon>Burkholderia</taxon>
        <taxon>Burkholderia cepacia complex</taxon>
    </lineage>
</organism>
<evidence type="ECO:0000313" key="5">
    <source>
        <dbReference type="EMBL" id="KWZ61207.1"/>
    </source>
</evidence>
<evidence type="ECO:0000313" key="6">
    <source>
        <dbReference type="EMBL" id="OJA48461.1"/>
    </source>
</evidence>
<evidence type="ECO:0000256" key="1">
    <source>
        <dbReference type="SAM" id="SignalP"/>
    </source>
</evidence>
<reference evidence="7 8" key="1">
    <citation type="submission" date="2015-11" db="EMBL/GenBank/DDBJ databases">
        <title>Expanding the genomic diversity of Burkholderia species for the development of highly accurate diagnostics.</title>
        <authorList>
            <person name="Sahl J."/>
            <person name="Keim P."/>
            <person name="Wagner D."/>
        </authorList>
    </citation>
    <scope>NUCLEOTIDE SEQUENCE [LARGE SCALE GENOMIC DNA]</scope>
    <source>
        <strain evidence="3 7">MSMB1137WGS</strain>
        <strain evidence="2 8">MSMB1585WGS</strain>
        <strain evidence="4 9">MSMB2087WGS</strain>
    </source>
</reference>
<dbReference type="EMBL" id="MEAU01000012">
    <property type="protein sequence ID" value="OJA48461.1"/>
    <property type="molecule type" value="Genomic_DNA"/>
</dbReference>
<evidence type="ECO:0000313" key="4">
    <source>
        <dbReference type="EMBL" id="KWA73791.1"/>
    </source>
</evidence>
<dbReference type="Proteomes" id="UP000056732">
    <property type="component" value="Unassembled WGS sequence"/>
</dbReference>
<protein>
    <recommendedName>
        <fullName evidence="12">Lipoprotein</fullName>
    </recommendedName>
</protein>
<dbReference type="Proteomes" id="UP000070119">
    <property type="component" value="Chromosome 1"/>
</dbReference>
<dbReference type="EMBL" id="LPDO01000135">
    <property type="protein sequence ID" value="KVT43667.1"/>
    <property type="molecule type" value="Genomic_DNA"/>
</dbReference>
<feature type="chain" id="PRO_5014528923" description="Lipoprotein" evidence="1">
    <location>
        <begin position="24"/>
        <end position="132"/>
    </location>
</feature>
<gene>
    <name evidence="6" type="ORF">BGV66_09765</name>
    <name evidence="2" type="ORF">WJ68_34885</name>
    <name evidence="3" type="ORF">WK53_01615</name>
    <name evidence="5" type="ORF">WK57_11980</name>
    <name evidence="4" type="ORF">WL29_03435</name>
</gene>
<comment type="caution">
    <text evidence="5">The sequence shown here is derived from an EMBL/GenBank/DDBJ whole genome shotgun (WGS) entry which is preliminary data.</text>
</comment>
<evidence type="ECO:0000313" key="3">
    <source>
        <dbReference type="EMBL" id="KVT43667.1"/>
    </source>
</evidence>
<evidence type="ECO:0000313" key="7">
    <source>
        <dbReference type="Proteomes" id="UP000056732"/>
    </source>
</evidence>
<dbReference type="AlphaFoldDB" id="A0A105A1Q6"/>
<dbReference type="EMBL" id="LPHD01000187">
    <property type="protein sequence ID" value="KWA73791.1"/>
    <property type="molecule type" value="Genomic_DNA"/>
</dbReference>
<dbReference type="Proteomes" id="UP000057910">
    <property type="component" value="Unassembled WGS sequence"/>
</dbReference>
<reference evidence="5 10" key="2">
    <citation type="submission" date="2015-11" db="EMBL/GenBank/DDBJ databases">
        <authorList>
            <person name="Sahl J."/>
            <person name="Wagner D."/>
            <person name="Keim P."/>
        </authorList>
    </citation>
    <scope>NUCLEOTIDE SEQUENCE [LARGE SCALE GENOMIC DNA]</scope>
    <source>
        <strain evidence="5 10">MSMB1157</strain>
    </source>
</reference>
<evidence type="ECO:0000313" key="8">
    <source>
        <dbReference type="Proteomes" id="UP000057910"/>
    </source>
</evidence>
<keyword evidence="1" id="KW-0732">Signal</keyword>
<reference evidence="11" key="3">
    <citation type="submission" date="2016-08" db="EMBL/GenBank/DDBJ databases">
        <title>Population biology and virulence potential of Burkholderia ubonensis.</title>
        <authorList>
            <person name="Price E.P."/>
            <person name="Currie B.J."/>
            <person name="Wagner D.M."/>
        </authorList>
    </citation>
    <scope>NUCLEOTIDE SEQUENCE [LARGE SCALE GENOMIC DNA]</scope>
    <source>
        <strain evidence="11">MSMB0103</strain>
    </source>
</reference>
<dbReference type="EMBL" id="LNJU01000001">
    <property type="protein sequence ID" value="KWZ61207.1"/>
    <property type="molecule type" value="Genomic_DNA"/>
</dbReference>
<proteinExistence type="predicted"/>
<evidence type="ECO:0000313" key="11">
    <source>
        <dbReference type="Proteomes" id="UP000183667"/>
    </source>
</evidence>